<comment type="caution">
    <text evidence="1">The sequence shown here is derived from an EMBL/GenBank/DDBJ whole genome shotgun (WGS) entry which is preliminary data.</text>
</comment>
<protein>
    <submittedName>
        <fullName evidence="1">Uncharacterized protein</fullName>
    </submittedName>
</protein>
<accession>A0ACC1BLL6</accession>
<gene>
    <name evidence="1" type="ORF">Patl1_20858</name>
</gene>
<dbReference type="Proteomes" id="UP001164250">
    <property type="component" value="Chromosome 4"/>
</dbReference>
<dbReference type="EMBL" id="CM047900">
    <property type="protein sequence ID" value="KAJ0099742.1"/>
    <property type="molecule type" value="Genomic_DNA"/>
</dbReference>
<reference evidence="2" key="1">
    <citation type="journal article" date="2023" name="G3 (Bethesda)">
        <title>Genome assembly and association tests identify interacting loci associated with vigor, precocity, and sex in interspecific pistachio rootstocks.</title>
        <authorList>
            <person name="Palmer W."/>
            <person name="Jacygrad E."/>
            <person name="Sagayaradj S."/>
            <person name="Cavanaugh K."/>
            <person name="Han R."/>
            <person name="Bertier L."/>
            <person name="Beede B."/>
            <person name="Kafkas S."/>
            <person name="Golino D."/>
            <person name="Preece J."/>
            <person name="Michelmore R."/>
        </authorList>
    </citation>
    <scope>NUCLEOTIDE SEQUENCE [LARGE SCALE GENOMIC DNA]</scope>
</reference>
<keyword evidence="2" id="KW-1185">Reference proteome</keyword>
<proteinExistence type="predicted"/>
<evidence type="ECO:0000313" key="1">
    <source>
        <dbReference type="EMBL" id="KAJ0099742.1"/>
    </source>
</evidence>
<name>A0ACC1BLL6_9ROSI</name>
<evidence type="ECO:0000313" key="2">
    <source>
        <dbReference type="Proteomes" id="UP001164250"/>
    </source>
</evidence>
<organism evidence="1 2">
    <name type="scientific">Pistacia atlantica</name>
    <dbReference type="NCBI Taxonomy" id="434234"/>
    <lineage>
        <taxon>Eukaryota</taxon>
        <taxon>Viridiplantae</taxon>
        <taxon>Streptophyta</taxon>
        <taxon>Embryophyta</taxon>
        <taxon>Tracheophyta</taxon>
        <taxon>Spermatophyta</taxon>
        <taxon>Magnoliopsida</taxon>
        <taxon>eudicotyledons</taxon>
        <taxon>Gunneridae</taxon>
        <taxon>Pentapetalae</taxon>
        <taxon>rosids</taxon>
        <taxon>malvids</taxon>
        <taxon>Sapindales</taxon>
        <taxon>Anacardiaceae</taxon>
        <taxon>Pistacia</taxon>
    </lineage>
</organism>
<sequence>MGKKKQKVVLPPDLPPEISEDEIEISDEDLEFVKENRDYAGFVSRLDTQSITKHVTRVADVKEGALEAIYEKRLQKKSVVKESGVKLDPVDALPVKTLDGKLYYRALPKKVNGEDENKAGEDEKDDGADKGIVKLTKPERRAKLKKIKKEAKKQGKELTETKEAEQAPQAAVLAEVKKDLTAEEAFESKKHKLAELGIALLADPESNIKSLKEMLQIARDDNPSIAKLGFLSLLAVFKDIIPGYRIRLPTEKELDMKVSKDVKKMRKLCYTTIKSLFTNEGKHGGEATVEAVRLIAYHVKANNCQLHPDFVEV</sequence>